<keyword evidence="4 13" id="KW-0812">Transmembrane</keyword>
<comment type="cofactor">
    <cofactor evidence="11">
        <name>heme</name>
        <dbReference type="ChEBI" id="CHEBI:30413"/>
    </cofactor>
</comment>
<comment type="subcellular location">
    <subcellularLocation>
        <location evidence="1">Membrane</location>
    </subcellularLocation>
</comment>
<evidence type="ECO:0000256" key="5">
    <source>
        <dbReference type="ARBA" id="ARBA00022723"/>
    </source>
</evidence>
<evidence type="ECO:0000256" key="9">
    <source>
        <dbReference type="ARBA" id="ARBA00023033"/>
    </source>
</evidence>
<sequence length="530" mass="59157">MEMEVALQVLLSLCSIGVCSLVVYLYYIAWLRPEGIRGKLRRQGIAGPPSLFLYGSSLEMKRLLMAERTRGGRGGEVKHGFTQHVFPHFEQWRKQYGPVFTYSLGNAVVLHVSHPDWVKEISLCSSLDLGKSSYLKKSHEPLFGQGILKSSGKSWSHQRKILAPEFFADRVKGMVELMVGSAWPLLKSWEEKVELHGGTAAINVDEDLRRYSADVISRTCFGSNYSSGKEIFLKIRELQKAVSRPNLFAEITGLRFPTKGGREVHRLTREISSLILKTVKDGDGTEQYTSQKSLLQAILRSADDVLPSPATPDSFVVDICKNVYFAGHETTAVTTSWCLMLLALHPQWQARARAEAAAVCGRRPPDANSLQKMKTLTMVIQETLRLYPPGAYVARETMQEMEFGGVRIPKGVSIFVQSSALHHDPSIWGPDVLEFNPERFARGVLGACQLPQTYLPFGVGPRTCLGQHFAMTELKVLLSLILLRFSISLSPNYRHSPALRLIVEPEHGVELLLKKAEGLVTSSDIHQRSN</sequence>
<evidence type="ECO:0000256" key="13">
    <source>
        <dbReference type="SAM" id="Phobius"/>
    </source>
</evidence>
<evidence type="ECO:0000256" key="3">
    <source>
        <dbReference type="ARBA" id="ARBA00022617"/>
    </source>
</evidence>
<evidence type="ECO:0000256" key="10">
    <source>
        <dbReference type="ARBA" id="ARBA00023136"/>
    </source>
</evidence>
<organism evidence="14 15">
    <name type="scientific">Musa troglodytarum</name>
    <name type="common">fe'i banana</name>
    <dbReference type="NCBI Taxonomy" id="320322"/>
    <lineage>
        <taxon>Eukaryota</taxon>
        <taxon>Viridiplantae</taxon>
        <taxon>Streptophyta</taxon>
        <taxon>Embryophyta</taxon>
        <taxon>Tracheophyta</taxon>
        <taxon>Spermatophyta</taxon>
        <taxon>Magnoliopsida</taxon>
        <taxon>Liliopsida</taxon>
        <taxon>Zingiberales</taxon>
        <taxon>Musaceae</taxon>
        <taxon>Musa</taxon>
    </lineage>
</organism>
<evidence type="ECO:0000313" key="14">
    <source>
        <dbReference type="EMBL" id="URD78514.1"/>
    </source>
</evidence>
<gene>
    <name evidence="14" type="ORF">MUK42_05151</name>
</gene>
<dbReference type="PANTHER" id="PTHR24282:SF36">
    <property type="entry name" value="CYTOCHROME P450 714A1-RELATED"/>
    <property type="match status" value="1"/>
</dbReference>
<dbReference type="GO" id="GO:0006629">
    <property type="term" value="P:lipid metabolic process"/>
    <property type="evidence" value="ECO:0007669"/>
    <property type="project" value="UniProtKB-ARBA"/>
</dbReference>
<dbReference type="SUPFAM" id="SSF48264">
    <property type="entry name" value="Cytochrome P450"/>
    <property type="match status" value="1"/>
</dbReference>
<dbReference type="AlphaFoldDB" id="A0A9E7EJF5"/>
<comment type="similarity">
    <text evidence="2 12">Belongs to the cytochrome P450 family.</text>
</comment>
<evidence type="ECO:0000256" key="7">
    <source>
        <dbReference type="ARBA" id="ARBA00023002"/>
    </source>
</evidence>
<evidence type="ECO:0000313" key="15">
    <source>
        <dbReference type="Proteomes" id="UP001055439"/>
    </source>
</evidence>
<dbReference type="InterPro" id="IPR036396">
    <property type="entry name" value="Cyt_P450_sf"/>
</dbReference>
<keyword evidence="3 11" id="KW-0349">Heme</keyword>
<dbReference type="InterPro" id="IPR017972">
    <property type="entry name" value="Cyt_P450_CS"/>
</dbReference>
<dbReference type="Gene3D" id="1.10.630.10">
    <property type="entry name" value="Cytochrome P450"/>
    <property type="match status" value="1"/>
</dbReference>
<dbReference type="PROSITE" id="PS00086">
    <property type="entry name" value="CYTOCHROME_P450"/>
    <property type="match status" value="1"/>
</dbReference>
<protein>
    <submittedName>
        <fullName evidence="14">Monooxygenase</fullName>
    </submittedName>
</protein>
<evidence type="ECO:0000256" key="12">
    <source>
        <dbReference type="RuleBase" id="RU000461"/>
    </source>
</evidence>
<dbReference type="InterPro" id="IPR050665">
    <property type="entry name" value="Cytochrome_P450_Monooxygen"/>
</dbReference>
<dbReference type="GO" id="GO:0016020">
    <property type="term" value="C:membrane"/>
    <property type="evidence" value="ECO:0007669"/>
    <property type="project" value="UniProtKB-SubCell"/>
</dbReference>
<dbReference type="GO" id="GO:0016705">
    <property type="term" value="F:oxidoreductase activity, acting on paired donors, with incorporation or reduction of molecular oxygen"/>
    <property type="evidence" value="ECO:0007669"/>
    <property type="project" value="InterPro"/>
</dbReference>
<dbReference type="PRINTS" id="PR00463">
    <property type="entry name" value="EP450I"/>
</dbReference>
<keyword evidence="9 12" id="KW-0503">Monooxygenase</keyword>
<dbReference type="InterPro" id="IPR002401">
    <property type="entry name" value="Cyt_P450_E_grp-I"/>
</dbReference>
<keyword evidence="7 12" id="KW-0560">Oxidoreductase</keyword>
<evidence type="ECO:0000256" key="2">
    <source>
        <dbReference type="ARBA" id="ARBA00010617"/>
    </source>
</evidence>
<dbReference type="Pfam" id="PF00067">
    <property type="entry name" value="p450"/>
    <property type="match status" value="1"/>
</dbReference>
<dbReference type="Proteomes" id="UP001055439">
    <property type="component" value="Chromosome 10"/>
</dbReference>
<accession>A0A9E7EJF5</accession>
<dbReference type="PRINTS" id="PR00385">
    <property type="entry name" value="P450"/>
</dbReference>
<keyword evidence="10 13" id="KW-0472">Membrane</keyword>
<name>A0A9E7EJF5_9LILI</name>
<keyword evidence="15" id="KW-1185">Reference proteome</keyword>
<evidence type="ECO:0000256" key="11">
    <source>
        <dbReference type="PIRSR" id="PIRSR602401-1"/>
    </source>
</evidence>
<evidence type="ECO:0000256" key="4">
    <source>
        <dbReference type="ARBA" id="ARBA00022692"/>
    </source>
</evidence>
<dbReference type="PANTHER" id="PTHR24282">
    <property type="entry name" value="CYTOCHROME P450 FAMILY MEMBER"/>
    <property type="match status" value="1"/>
</dbReference>
<keyword evidence="8 11" id="KW-0408">Iron</keyword>
<evidence type="ECO:0000256" key="6">
    <source>
        <dbReference type="ARBA" id="ARBA00022989"/>
    </source>
</evidence>
<proteinExistence type="inferred from homology"/>
<evidence type="ECO:0000256" key="8">
    <source>
        <dbReference type="ARBA" id="ARBA00023004"/>
    </source>
</evidence>
<keyword evidence="5 11" id="KW-0479">Metal-binding</keyword>
<dbReference type="GO" id="GO:0020037">
    <property type="term" value="F:heme binding"/>
    <property type="evidence" value="ECO:0007669"/>
    <property type="project" value="InterPro"/>
</dbReference>
<dbReference type="InterPro" id="IPR001128">
    <property type="entry name" value="Cyt_P450"/>
</dbReference>
<dbReference type="GO" id="GO:0004497">
    <property type="term" value="F:monooxygenase activity"/>
    <property type="evidence" value="ECO:0007669"/>
    <property type="project" value="UniProtKB-KW"/>
</dbReference>
<dbReference type="GO" id="GO:0005506">
    <property type="term" value="F:iron ion binding"/>
    <property type="evidence" value="ECO:0007669"/>
    <property type="project" value="InterPro"/>
</dbReference>
<dbReference type="OrthoDB" id="1470350at2759"/>
<reference evidence="14" key="1">
    <citation type="submission" date="2022-05" db="EMBL/GenBank/DDBJ databases">
        <title>The Musa troglodytarum L. genome provides insights into the mechanism of non-climacteric behaviour and enrichment of carotenoids.</title>
        <authorList>
            <person name="Wang J."/>
        </authorList>
    </citation>
    <scope>NUCLEOTIDE SEQUENCE</scope>
    <source>
        <tissue evidence="14">Leaf</tissue>
    </source>
</reference>
<feature type="transmembrane region" description="Helical" evidence="13">
    <location>
        <begin position="6"/>
        <end position="31"/>
    </location>
</feature>
<feature type="binding site" description="axial binding residue" evidence="11">
    <location>
        <position position="464"/>
    </location>
    <ligand>
        <name>heme</name>
        <dbReference type="ChEBI" id="CHEBI:30413"/>
    </ligand>
    <ligandPart>
        <name>Fe</name>
        <dbReference type="ChEBI" id="CHEBI:18248"/>
    </ligandPart>
</feature>
<dbReference type="EMBL" id="CP097503">
    <property type="protein sequence ID" value="URD78514.1"/>
    <property type="molecule type" value="Genomic_DNA"/>
</dbReference>
<keyword evidence="6 13" id="KW-1133">Transmembrane helix</keyword>
<evidence type="ECO:0000256" key="1">
    <source>
        <dbReference type="ARBA" id="ARBA00004370"/>
    </source>
</evidence>